<keyword evidence="1" id="KW-0732">Signal</keyword>
<gene>
    <name evidence="2" type="ORF">CEE36_02875</name>
</gene>
<dbReference type="EMBL" id="NJBO01000003">
    <property type="protein sequence ID" value="TKJ43643.1"/>
    <property type="molecule type" value="Genomic_DNA"/>
</dbReference>
<organism evidence="2 3">
    <name type="scientific">candidate division TA06 bacterium B3_TA06</name>
    <dbReference type="NCBI Taxonomy" id="2012487"/>
    <lineage>
        <taxon>Bacteria</taxon>
        <taxon>Bacteria division TA06</taxon>
    </lineage>
</organism>
<comment type="caution">
    <text evidence="2">The sequence shown here is derived from an EMBL/GenBank/DDBJ whole genome shotgun (WGS) entry which is preliminary data.</text>
</comment>
<evidence type="ECO:0000313" key="3">
    <source>
        <dbReference type="Proteomes" id="UP000317778"/>
    </source>
</evidence>
<evidence type="ECO:0000256" key="1">
    <source>
        <dbReference type="SAM" id="SignalP"/>
    </source>
</evidence>
<evidence type="ECO:0000313" key="2">
    <source>
        <dbReference type="EMBL" id="TKJ43643.1"/>
    </source>
</evidence>
<feature type="signal peptide" evidence="1">
    <location>
        <begin position="1"/>
        <end position="24"/>
    </location>
</feature>
<dbReference type="AlphaFoldDB" id="A0A532V8V1"/>
<proteinExistence type="predicted"/>
<protein>
    <submittedName>
        <fullName evidence="2">Uncharacterized protein</fullName>
    </submittedName>
</protein>
<sequence>MSNSKKLIIALAVIFLVGATPALADLDGIWEGYGNGSYYLPDGSIIYPWQSWNGTVENGVFSGSWEDDEGNSGGFTGGITCFFTTVPPSYTFAGCEGTWTWIDPSGLEPIELGSFWMTFNVDLDTCWGEWLPYTNAQGGTMWGWRIGD</sequence>
<accession>A0A532V8V1</accession>
<feature type="chain" id="PRO_5021819914" evidence="1">
    <location>
        <begin position="25"/>
        <end position="148"/>
    </location>
</feature>
<reference evidence="2 3" key="1">
    <citation type="submission" date="2017-06" db="EMBL/GenBank/DDBJ databases">
        <title>Novel microbial phyla capable of carbon fixation and sulfur reduction in deep-sea sediments.</title>
        <authorList>
            <person name="Huang J."/>
            <person name="Baker B."/>
            <person name="Wang Y."/>
        </authorList>
    </citation>
    <scope>NUCLEOTIDE SEQUENCE [LARGE SCALE GENOMIC DNA]</scope>
    <source>
        <strain evidence="2">B3_TA06</strain>
    </source>
</reference>
<dbReference type="Proteomes" id="UP000317778">
    <property type="component" value="Unassembled WGS sequence"/>
</dbReference>
<name>A0A532V8V1_UNCT6</name>